<evidence type="ECO:0000313" key="4">
    <source>
        <dbReference type="EMBL" id="PJZ17523.1"/>
    </source>
</evidence>
<sequence length="141" mass="15790">MAKSLKRNKLAGFSLLEVIITLGVCCGILLIGSLQLKRYQEKLIFDNTVKRVTTALDQTSRYSTIKEVTIGVSYLARSNQILFSGGKYHKSIPVDQNIKITGLDHFKFNLTGYSKPGTVTFSGYGMEKSLKYQMLWGRVAE</sequence>
<gene>
    <name evidence="3" type="ORF">AEL95_01985</name>
    <name evidence="4" type="ORF">BHU41_05275</name>
    <name evidence="5" type="ORF">CYJ79_00835</name>
    <name evidence="2" type="ORF">F1C09_01495</name>
    <name evidence="6" type="ORF">GSR61_07255</name>
    <name evidence="7" type="ORF">GTO85_08485</name>
</gene>
<dbReference type="EMBL" id="LJGP01000007">
    <property type="protein sequence ID" value="KWU04635.1"/>
    <property type="molecule type" value="Genomic_DNA"/>
</dbReference>
<proteinExistence type="predicted"/>
<dbReference type="AlphaFoldDB" id="A0A109DG19"/>
<evidence type="ECO:0000313" key="2">
    <source>
        <dbReference type="EMBL" id="KAA8813526.1"/>
    </source>
</evidence>
<organism evidence="3 8">
    <name type="scientific">Lactobacillus crispatus</name>
    <dbReference type="NCBI Taxonomy" id="47770"/>
    <lineage>
        <taxon>Bacteria</taxon>
        <taxon>Bacillati</taxon>
        <taxon>Bacillota</taxon>
        <taxon>Bacilli</taxon>
        <taxon>Lactobacillales</taxon>
        <taxon>Lactobacillaceae</taxon>
        <taxon>Lactobacillus</taxon>
    </lineage>
</organism>
<reference evidence="3 8" key="1">
    <citation type="journal article" date="2016" name="Microbiology (Mosc.)">
        <title>Comparison of Lactobacillus crispatus isolates from Lactobacillus-dominated vaginal microbiomes with isolates from microbiomes containing bacterial vaginosis-associated bacteria.</title>
        <authorList>
            <person name="Abdelmaksoud A.A."/>
            <person name="Koparde V.N."/>
            <person name="Sheth N.U."/>
            <person name="Serrano M.G."/>
            <person name="Glascock A.L."/>
            <person name="Fettweis J.M."/>
            <person name="Strauss Iii J.F."/>
            <person name="Buck G.A."/>
            <person name="Jefferson K.K."/>
        </authorList>
    </citation>
    <scope>NUCLEOTIDE SEQUENCE [LARGE SCALE GENOMIC DNA]</scope>
    <source>
        <strain evidence="3 8">VMC3</strain>
    </source>
</reference>
<dbReference type="EMBL" id="CP047415">
    <property type="protein sequence ID" value="QLL74382.1"/>
    <property type="molecule type" value="Genomic_DNA"/>
</dbReference>
<dbReference type="EMBL" id="MKXG01000012">
    <property type="protein sequence ID" value="PJZ17523.1"/>
    <property type="molecule type" value="Genomic_DNA"/>
</dbReference>
<evidence type="ECO:0000313" key="10">
    <source>
        <dbReference type="Proteomes" id="UP000235119"/>
    </source>
</evidence>
<dbReference type="EMBL" id="CP047142">
    <property type="protein sequence ID" value="QHQ68364.1"/>
    <property type="molecule type" value="Genomic_DNA"/>
</dbReference>
<protein>
    <submittedName>
        <fullName evidence="3">N-terminal cleavage protein</fullName>
    </submittedName>
    <submittedName>
        <fullName evidence="4">Prepilin-type N-terminal cleavage/methylation domain-containing protein</fullName>
    </submittedName>
    <submittedName>
        <fullName evidence="5">Prepilin-type cleavage/methylation domain-containing protein</fullName>
    </submittedName>
    <submittedName>
        <fullName evidence="2">Type II secretion system protein</fullName>
    </submittedName>
</protein>
<dbReference type="Proteomes" id="UP000231914">
    <property type="component" value="Unassembled WGS sequence"/>
</dbReference>
<keyword evidence="1" id="KW-1133">Transmembrane helix</keyword>
<reference evidence="4 9" key="2">
    <citation type="submission" date="2016-10" db="EMBL/GenBank/DDBJ databases">
        <title>WGS of isloates from the oral cavity of healthy individuals.</title>
        <authorList>
            <person name="Sharma S."/>
            <person name="Pal V.K."/>
            <person name="Patil P.B."/>
            <person name="Korpole S."/>
            <person name="Grover V."/>
        </authorList>
    </citation>
    <scope>NUCLEOTIDE SEQUENCE [LARGE SCALE GENOMIC DNA]</scope>
    <source>
        <strain evidence="4 9">DISK12</strain>
    </source>
</reference>
<evidence type="ECO:0000313" key="6">
    <source>
        <dbReference type="EMBL" id="QHQ68364.1"/>
    </source>
</evidence>
<accession>A0A6P1TXR4</accession>
<reference evidence="5 10" key="3">
    <citation type="submission" date="2017-12" db="EMBL/GenBank/DDBJ databases">
        <title>Phylogenetic diversity of female urinary microbiome.</title>
        <authorList>
            <person name="Thomas-White K."/>
            <person name="Wolfe A.J."/>
        </authorList>
    </citation>
    <scope>NUCLEOTIDE SEQUENCE [LARGE SCALE GENOMIC DNA]</scope>
    <source>
        <strain evidence="5 10">UMB0085</strain>
    </source>
</reference>
<reference evidence="7 13" key="6">
    <citation type="submission" date="2020-01" db="EMBL/GenBank/DDBJ databases">
        <title>Complete and circular genome sequences of six lactobacillus isolates from horses.</title>
        <authorList>
            <person name="Hassan H.M."/>
        </authorList>
    </citation>
    <scope>NUCLEOTIDE SEQUENCE [LARGE SCALE GENOMIC DNA]</scope>
    <source>
        <strain evidence="7 13">1D</strain>
    </source>
</reference>
<dbReference type="RefSeq" id="WP_035443089.1">
    <property type="nucleotide sequence ID" value="NZ_AP025162.1"/>
</dbReference>
<feature type="transmembrane region" description="Helical" evidence="1">
    <location>
        <begin position="12"/>
        <end position="34"/>
    </location>
</feature>
<dbReference type="Proteomes" id="UP000324504">
    <property type="component" value="Unassembled WGS sequence"/>
</dbReference>
<reference evidence="2 11" key="4">
    <citation type="submission" date="2019-09" db="EMBL/GenBank/DDBJ databases">
        <title>Comparative analysis of L. crispatus genomes revealed niche specific adaptation to different host and body sites.</title>
        <authorList>
            <person name="Pan M."/>
            <person name="Hidalgo-Cantabrana C."/>
            <person name="Barrangou R."/>
        </authorList>
    </citation>
    <scope>NUCLEOTIDE SEQUENCE [LARGE SCALE GENOMIC DNA]</scope>
    <source>
        <strain evidence="2 11">NCK2488</strain>
    </source>
</reference>
<keyword evidence="1" id="KW-0472">Membrane</keyword>
<evidence type="ECO:0000313" key="3">
    <source>
        <dbReference type="EMBL" id="KWU04635.1"/>
    </source>
</evidence>
<dbReference type="EMBL" id="VUAV01000005">
    <property type="protein sequence ID" value="KAA8813526.1"/>
    <property type="molecule type" value="Genomic_DNA"/>
</dbReference>
<dbReference type="EMBL" id="PKIW01000002">
    <property type="protein sequence ID" value="PLT12199.1"/>
    <property type="molecule type" value="Genomic_DNA"/>
</dbReference>
<name>A0A109DG19_9LACO</name>
<dbReference type="Proteomes" id="UP000464915">
    <property type="component" value="Chromosome"/>
</dbReference>
<dbReference type="Proteomes" id="UP000510660">
    <property type="component" value="Chromosome"/>
</dbReference>
<evidence type="ECO:0000256" key="1">
    <source>
        <dbReference type="SAM" id="Phobius"/>
    </source>
</evidence>
<accession>A0A109DG19</accession>
<evidence type="ECO:0000313" key="11">
    <source>
        <dbReference type="Proteomes" id="UP000324504"/>
    </source>
</evidence>
<dbReference type="PATRIC" id="fig|47770.28.peg.1962"/>
<dbReference type="Proteomes" id="UP000067598">
    <property type="component" value="Unassembled WGS sequence"/>
</dbReference>
<evidence type="ECO:0000313" key="7">
    <source>
        <dbReference type="EMBL" id="QLL74382.1"/>
    </source>
</evidence>
<keyword evidence="1" id="KW-0812">Transmembrane</keyword>
<evidence type="ECO:0000313" key="13">
    <source>
        <dbReference type="Proteomes" id="UP000510660"/>
    </source>
</evidence>
<evidence type="ECO:0000313" key="9">
    <source>
        <dbReference type="Proteomes" id="UP000231914"/>
    </source>
</evidence>
<dbReference type="Proteomes" id="UP000235119">
    <property type="component" value="Unassembled WGS sequence"/>
</dbReference>
<reference evidence="6 12" key="5">
    <citation type="submission" date="2019-12" db="EMBL/GenBank/DDBJ databases">
        <title>Complete Genome Sequences of Lactobacillus strains, C25 and P38, Isolated from Chicken Cecum.</title>
        <authorList>
            <person name="Hassan H.M."/>
            <person name="Mendoza M."/>
            <person name="Rezvani M."/>
            <person name="Koci M.D."/>
            <person name="Dickey A.N."/>
            <person name="Scholl E.H."/>
        </authorList>
    </citation>
    <scope>NUCLEOTIDE SEQUENCE [LARGE SCALE GENOMIC DNA]</scope>
    <source>
        <strain evidence="6 12">C25</strain>
    </source>
</reference>
<evidence type="ECO:0000313" key="8">
    <source>
        <dbReference type="Proteomes" id="UP000067598"/>
    </source>
</evidence>
<evidence type="ECO:0000313" key="12">
    <source>
        <dbReference type="Proteomes" id="UP000464915"/>
    </source>
</evidence>
<evidence type="ECO:0000313" key="5">
    <source>
        <dbReference type="EMBL" id="PLT12199.1"/>
    </source>
</evidence>